<keyword evidence="3" id="KW-1185">Reference proteome</keyword>
<organism evidence="2 3">
    <name type="scientific">Botrimarina colliarenosi</name>
    <dbReference type="NCBI Taxonomy" id="2528001"/>
    <lineage>
        <taxon>Bacteria</taxon>
        <taxon>Pseudomonadati</taxon>
        <taxon>Planctomycetota</taxon>
        <taxon>Planctomycetia</taxon>
        <taxon>Pirellulales</taxon>
        <taxon>Lacipirellulaceae</taxon>
        <taxon>Botrimarina</taxon>
    </lineage>
</organism>
<dbReference type="RefSeq" id="WP_146444367.1">
    <property type="nucleotide sequence ID" value="NZ_SJPR01000001.1"/>
</dbReference>
<comment type="similarity">
    <text evidence="1">Belongs to the CutA family.</text>
</comment>
<evidence type="ECO:0000313" key="2">
    <source>
        <dbReference type="EMBL" id="TWU00724.1"/>
    </source>
</evidence>
<dbReference type="SUPFAM" id="SSF54913">
    <property type="entry name" value="GlnB-like"/>
    <property type="match status" value="1"/>
</dbReference>
<protein>
    <submittedName>
        <fullName evidence="2">Divalent-cation tolerance protein CutA</fullName>
    </submittedName>
</protein>
<dbReference type="AlphaFoldDB" id="A0A5C6ARF8"/>
<dbReference type="InterPro" id="IPR011322">
    <property type="entry name" value="N-reg_PII-like_a/b"/>
</dbReference>
<dbReference type="InterPro" id="IPR004323">
    <property type="entry name" value="Ion_tolerance_CutA"/>
</dbReference>
<evidence type="ECO:0000256" key="1">
    <source>
        <dbReference type="ARBA" id="ARBA00010169"/>
    </source>
</evidence>
<dbReference type="GO" id="GO:0005507">
    <property type="term" value="F:copper ion binding"/>
    <property type="evidence" value="ECO:0007669"/>
    <property type="project" value="TreeGrafter"/>
</dbReference>
<sequence>MILVATTTPDRATADAIAAALVEQRLAACVQISGPITSVYRWEGAVETGQEWLCTAKTTAERWLEVERLVTELHPYETPELIATPITHASPVYAEWLREQVAESAGRSR</sequence>
<reference evidence="2 3" key="1">
    <citation type="submission" date="2019-02" db="EMBL/GenBank/DDBJ databases">
        <title>Deep-cultivation of Planctomycetes and their phenomic and genomic characterization uncovers novel biology.</title>
        <authorList>
            <person name="Wiegand S."/>
            <person name="Jogler M."/>
            <person name="Boedeker C."/>
            <person name="Pinto D."/>
            <person name="Vollmers J."/>
            <person name="Rivas-Marin E."/>
            <person name="Kohn T."/>
            <person name="Peeters S.H."/>
            <person name="Heuer A."/>
            <person name="Rast P."/>
            <person name="Oberbeckmann S."/>
            <person name="Bunk B."/>
            <person name="Jeske O."/>
            <person name="Meyerdierks A."/>
            <person name="Storesund J.E."/>
            <person name="Kallscheuer N."/>
            <person name="Luecker S."/>
            <person name="Lage O.M."/>
            <person name="Pohl T."/>
            <person name="Merkel B.J."/>
            <person name="Hornburger P."/>
            <person name="Mueller R.-W."/>
            <person name="Bruemmer F."/>
            <person name="Labrenz M."/>
            <person name="Spormann A.M."/>
            <person name="Op Den Camp H."/>
            <person name="Overmann J."/>
            <person name="Amann R."/>
            <person name="Jetten M.S.M."/>
            <person name="Mascher T."/>
            <person name="Medema M.H."/>
            <person name="Devos D.P."/>
            <person name="Kaster A.-K."/>
            <person name="Ovreas L."/>
            <person name="Rohde M."/>
            <person name="Galperin M.Y."/>
            <person name="Jogler C."/>
        </authorList>
    </citation>
    <scope>NUCLEOTIDE SEQUENCE [LARGE SCALE GENOMIC DNA]</scope>
    <source>
        <strain evidence="2 3">Pla108</strain>
    </source>
</reference>
<dbReference type="OrthoDB" id="37622at2"/>
<dbReference type="PANTHER" id="PTHR23419:SF8">
    <property type="entry name" value="FI09726P"/>
    <property type="match status" value="1"/>
</dbReference>
<dbReference type="EMBL" id="SJPR01000001">
    <property type="protein sequence ID" value="TWU00724.1"/>
    <property type="molecule type" value="Genomic_DNA"/>
</dbReference>
<name>A0A5C6ARF8_9BACT</name>
<dbReference type="GO" id="GO:0010038">
    <property type="term" value="P:response to metal ion"/>
    <property type="evidence" value="ECO:0007669"/>
    <property type="project" value="InterPro"/>
</dbReference>
<proteinExistence type="inferred from homology"/>
<dbReference type="Gene3D" id="3.30.70.120">
    <property type="match status" value="1"/>
</dbReference>
<dbReference type="Pfam" id="PF03091">
    <property type="entry name" value="CutA1"/>
    <property type="match status" value="1"/>
</dbReference>
<gene>
    <name evidence="2" type="primary">cutA</name>
    <name evidence="2" type="ORF">Pla108_16760</name>
</gene>
<comment type="caution">
    <text evidence="2">The sequence shown here is derived from an EMBL/GenBank/DDBJ whole genome shotgun (WGS) entry which is preliminary data.</text>
</comment>
<evidence type="ECO:0000313" key="3">
    <source>
        <dbReference type="Proteomes" id="UP000317421"/>
    </source>
</evidence>
<accession>A0A5C6ARF8</accession>
<dbReference type="Proteomes" id="UP000317421">
    <property type="component" value="Unassembled WGS sequence"/>
</dbReference>
<dbReference type="PANTHER" id="PTHR23419">
    <property type="entry name" value="DIVALENT CATION TOLERANCE CUTA-RELATED"/>
    <property type="match status" value="1"/>
</dbReference>
<dbReference type="InterPro" id="IPR015867">
    <property type="entry name" value="N-reg_PII/ATP_PRibTrfase_C"/>
</dbReference>